<dbReference type="GO" id="GO:0005829">
    <property type="term" value="C:cytosol"/>
    <property type="evidence" value="ECO:0007669"/>
    <property type="project" value="TreeGrafter"/>
</dbReference>
<dbReference type="PROSITE" id="PS01280">
    <property type="entry name" value="GIDA_1"/>
    <property type="match status" value="1"/>
</dbReference>
<dbReference type="InterPro" id="IPR020595">
    <property type="entry name" value="MnmG-rel_CS"/>
</dbReference>
<reference evidence="15" key="1">
    <citation type="submission" date="2017-02" db="EMBL/GenBank/DDBJ databases">
        <authorList>
            <person name="Varghese N."/>
            <person name="Submissions S."/>
        </authorList>
    </citation>
    <scope>NUCLEOTIDE SEQUENCE [LARGE SCALE GENOMIC DNA]</scope>
    <source>
        <strain evidence="15">ATCC BAA-73</strain>
    </source>
</reference>
<dbReference type="InterPro" id="IPR002218">
    <property type="entry name" value="MnmG-rel"/>
</dbReference>
<evidence type="ECO:0000256" key="10">
    <source>
        <dbReference type="ARBA" id="ARBA00025948"/>
    </source>
</evidence>
<dbReference type="PRINTS" id="PR00411">
    <property type="entry name" value="PNDRDTASEI"/>
</dbReference>
<dbReference type="PANTHER" id="PTHR11806:SF0">
    <property type="entry name" value="PROTEIN MTO1 HOMOLOG, MITOCHONDRIAL"/>
    <property type="match status" value="1"/>
</dbReference>
<evidence type="ECO:0000259" key="13">
    <source>
        <dbReference type="SMART" id="SM01228"/>
    </source>
</evidence>
<dbReference type="AlphaFoldDB" id="A0A1T4NL85"/>
<dbReference type="FunFam" id="1.10.10.1800:FF:000001">
    <property type="entry name" value="tRNA uridine 5-carboxymethylaminomethyl modification enzyme MnmG"/>
    <property type="match status" value="1"/>
</dbReference>
<comment type="function">
    <text evidence="2 12">NAD-binding protein involved in the addition of a carboxymethylaminomethyl (cmnm) group at the wobble position (U34) of certain tRNAs, forming tRNA-cmnm(5)s(2)U34.</text>
</comment>
<dbReference type="PROSITE" id="PS01281">
    <property type="entry name" value="GIDA_2"/>
    <property type="match status" value="1"/>
</dbReference>
<dbReference type="InterPro" id="IPR049312">
    <property type="entry name" value="GIDA_C_N"/>
</dbReference>
<evidence type="ECO:0000256" key="8">
    <source>
        <dbReference type="ARBA" id="ARBA00022827"/>
    </source>
</evidence>
<dbReference type="InterPro" id="IPR036188">
    <property type="entry name" value="FAD/NAD-bd_sf"/>
</dbReference>
<dbReference type="OrthoDB" id="9815560at2"/>
<dbReference type="NCBIfam" id="TIGR00136">
    <property type="entry name" value="mnmG_gidA"/>
    <property type="match status" value="1"/>
</dbReference>
<dbReference type="HAMAP" id="MF_00129">
    <property type="entry name" value="MnmG_GidA"/>
    <property type="match status" value="1"/>
</dbReference>
<dbReference type="Pfam" id="PF01134">
    <property type="entry name" value="GIDA"/>
    <property type="match status" value="1"/>
</dbReference>
<protein>
    <recommendedName>
        <fullName evidence="4 12">tRNA uridine 5-carboxymethylaminomethyl modification enzyme MnmG</fullName>
    </recommendedName>
    <alternativeName>
        <fullName evidence="11 12">Glucose-inhibited division protein A</fullName>
    </alternativeName>
</protein>
<keyword evidence="6 12" id="KW-0285">Flavoprotein</keyword>
<evidence type="ECO:0000313" key="14">
    <source>
        <dbReference type="EMBL" id="SJZ79923.1"/>
    </source>
</evidence>
<dbReference type="Gene3D" id="3.50.50.60">
    <property type="entry name" value="FAD/NAD(P)-binding domain"/>
    <property type="match status" value="2"/>
</dbReference>
<dbReference type="Pfam" id="PF21680">
    <property type="entry name" value="GIDA_C_1st"/>
    <property type="match status" value="1"/>
</dbReference>
<dbReference type="GO" id="GO:0030488">
    <property type="term" value="P:tRNA methylation"/>
    <property type="evidence" value="ECO:0007669"/>
    <property type="project" value="TreeGrafter"/>
</dbReference>
<keyword evidence="15" id="KW-1185">Reference proteome</keyword>
<evidence type="ECO:0000313" key="15">
    <source>
        <dbReference type="Proteomes" id="UP000190625"/>
    </source>
</evidence>
<dbReference type="InterPro" id="IPR004416">
    <property type="entry name" value="MnmG"/>
</dbReference>
<dbReference type="PANTHER" id="PTHR11806">
    <property type="entry name" value="GLUCOSE INHIBITED DIVISION PROTEIN A"/>
    <property type="match status" value="1"/>
</dbReference>
<gene>
    <name evidence="12" type="primary">mnmG</name>
    <name evidence="12" type="synonym">gidA</name>
    <name evidence="14" type="ORF">SAMN02745118_01845</name>
</gene>
<comment type="cofactor">
    <cofactor evidence="1 12">
        <name>FAD</name>
        <dbReference type="ChEBI" id="CHEBI:57692"/>
    </cofactor>
</comment>
<keyword evidence="8 12" id="KW-0274">FAD</keyword>
<dbReference type="Gene3D" id="1.10.150.570">
    <property type="entry name" value="GidA associated domain, C-terminal subdomain"/>
    <property type="match status" value="1"/>
</dbReference>
<dbReference type="RefSeq" id="WP_078810297.1">
    <property type="nucleotide sequence ID" value="NZ_FUWM01000015.1"/>
</dbReference>
<evidence type="ECO:0000256" key="3">
    <source>
        <dbReference type="ARBA" id="ARBA00007653"/>
    </source>
</evidence>
<feature type="binding site" evidence="12">
    <location>
        <begin position="269"/>
        <end position="283"/>
    </location>
    <ligand>
        <name>NAD(+)</name>
        <dbReference type="ChEBI" id="CHEBI:57540"/>
    </ligand>
</feature>
<keyword evidence="9 12" id="KW-0520">NAD</keyword>
<dbReference type="InterPro" id="IPR047001">
    <property type="entry name" value="MnmG_C_subdom"/>
</dbReference>
<dbReference type="SMART" id="SM01228">
    <property type="entry name" value="GIDA_assoc_3"/>
    <property type="match status" value="1"/>
</dbReference>
<name>A0A1T4NL85_9FIRM</name>
<dbReference type="FunFam" id="1.10.150.570:FF:000001">
    <property type="entry name" value="tRNA uridine 5-carboxymethylaminomethyl modification enzyme MnmG"/>
    <property type="match status" value="1"/>
</dbReference>
<evidence type="ECO:0000256" key="12">
    <source>
        <dbReference type="HAMAP-Rule" id="MF_00129"/>
    </source>
</evidence>
<dbReference type="Proteomes" id="UP000190625">
    <property type="component" value="Unassembled WGS sequence"/>
</dbReference>
<sequence length="625" mass="69952">MNKYDIIVIGAGHAGCEAALATARLGCKTLLLTLNVDHISLMPCNPSIGGPAKGHIVREIDALGGEMAKTIDKAYVNIMLLNTAKGPAVHALRAQADKHLYQLEMTKTIQGQDNLDLKQAVVTDLTYDGDRVTGVKTITGMDYEAKKIVLTTGTSLGGKVIIGETKYTGGRQGEFAAVELSDSLKELGLELKRFQTATPPRVDKDTLDFSKMTIHPGSEEPLQFSFTEPRAEREQIPCWLTYTGEKTKEVIQENIKKSPLNTGIVEGEGPRYCPSIDRKIMRFPEKTSHQVFIEPEGLNTNEMYVNGLTTAMPEEEQLNILRSVPGLENAEIMRPAYAVEYDYLPPTQLKATLETKKVKGLYTAGQINGTSGYEEAAAQGLMAGINATRELKEKEPVILKRSEAYIGVLIDDLITKGTNEPYRMLTSRAEYRLLLRQDNANLRLTPLGYELGLVKEEIYKNLKEKEKQIKEGLEYLDGIQITPTKEVRNKLEELGSGGMKKPVSLATLLRRPKLDYDTLKEFHEQIPEYPEDVKEQMEIEIKYEGYIKRQLRQIEKFKQTEEKLIPENIDYHQLDNLRNEAREKLTEIQPVSLGQASRISGVSPADISVLMIYLEEFNARGAGKE</sequence>
<dbReference type="InterPro" id="IPR026904">
    <property type="entry name" value="MnmG_C"/>
</dbReference>
<comment type="subunit">
    <text evidence="10 12">Homodimer. Heterotetramer of two MnmE and two MnmG subunits.</text>
</comment>
<evidence type="ECO:0000256" key="7">
    <source>
        <dbReference type="ARBA" id="ARBA00022694"/>
    </source>
</evidence>
<dbReference type="InterPro" id="IPR040131">
    <property type="entry name" value="MnmG_N"/>
</dbReference>
<organism evidence="14 15">
    <name type="scientific">Selenihalanaerobacter shriftii</name>
    <dbReference type="NCBI Taxonomy" id="142842"/>
    <lineage>
        <taxon>Bacteria</taxon>
        <taxon>Bacillati</taxon>
        <taxon>Bacillota</taxon>
        <taxon>Clostridia</taxon>
        <taxon>Halanaerobiales</taxon>
        <taxon>Halobacteroidaceae</taxon>
        <taxon>Selenihalanaerobacter</taxon>
    </lineage>
</organism>
<feature type="domain" description="tRNA uridine 5-carboxymethylaminomethyl modification enzyme C-terminal subdomain" evidence="13">
    <location>
        <begin position="541"/>
        <end position="612"/>
    </location>
</feature>
<dbReference type="EMBL" id="FUWM01000015">
    <property type="protein sequence ID" value="SJZ79923.1"/>
    <property type="molecule type" value="Genomic_DNA"/>
</dbReference>
<proteinExistence type="inferred from homology"/>
<dbReference type="Pfam" id="PF13932">
    <property type="entry name" value="SAM_GIDA_C"/>
    <property type="match status" value="1"/>
</dbReference>
<comment type="similarity">
    <text evidence="3 12">Belongs to the MnmG family.</text>
</comment>
<dbReference type="GO" id="GO:0050660">
    <property type="term" value="F:flavin adenine dinucleotide binding"/>
    <property type="evidence" value="ECO:0007669"/>
    <property type="project" value="UniProtKB-UniRule"/>
</dbReference>
<evidence type="ECO:0000256" key="6">
    <source>
        <dbReference type="ARBA" id="ARBA00022630"/>
    </source>
</evidence>
<comment type="subcellular location">
    <subcellularLocation>
        <location evidence="12">Cytoplasm</location>
    </subcellularLocation>
</comment>
<dbReference type="STRING" id="142842.SAMN02745118_01845"/>
<evidence type="ECO:0000256" key="2">
    <source>
        <dbReference type="ARBA" id="ARBA00003717"/>
    </source>
</evidence>
<dbReference type="Gene3D" id="1.10.10.1800">
    <property type="entry name" value="tRNA uridine 5-carboxymethylaminomethyl modification enzyme MnmG/GidA"/>
    <property type="match status" value="1"/>
</dbReference>
<dbReference type="FunFam" id="3.50.50.60:FF:000002">
    <property type="entry name" value="tRNA uridine 5-carboxymethylaminomethyl modification enzyme MnmG"/>
    <property type="match status" value="1"/>
</dbReference>
<evidence type="ECO:0000256" key="1">
    <source>
        <dbReference type="ARBA" id="ARBA00001974"/>
    </source>
</evidence>
<dbReference type="InterPro" id="IPR044920">
    <property type="entry name" value="MnmG_C_subdom_sf"/>
</dbReference>
<evidence type="ECO:0000256" key="4">
    <source>
        <dbReference type="ARBA" id="ARBA00020461"/>
    </source>
</evidence>
<comment type="caution">
    <text evidence="12">Lacks conserved residue(s) required for the propagation of feature annotation.</text>
</comment>
<evidence type="ECO:0000256" key="5">
    <source>
        <dbReference type="ARBA" id="ARBA00022490"/>
    </source>
</evidence>
<evidence type="ECO:0000256" key="11">
    <source>
        <dbReference type="ARBA" id="ARBA00031800"/>
    </source>
</evidence>
<keyword evidence="7 12" id="KW-0819">tRNA processing</keyword>
<keyword evidence="5 12" id="KW-0963">Cytoplasm</keyword>
<evidence type="ECO:0000256" key="9">
    <source>
        <dbReference type="ARBA" id="ARBA00023027"/>
    </source>
</evidence>
<accession>A0A1T4NL85</accession>
<dbReference type="GO" id="GO:0002098">
    <property type="term" value="P:tRNA wobble uridine modification"/>
    <property type="evidence" value="ECO:0007669"/>
    <property type="project" value="InterPro"/>
</dbReference>
<dbReference type="SUPFAM" id="SSF51905">
    <property type="entry name" value="FAD/NAD(P)-binding domain"/>
    <property type="match status" value="1"/>
</dbReference>
<feature type="binding site" evidence="12">
    <location>
        <begin position="10"/>
        <end position="15"/>
    </location>
    <ligand>
        <name>FAD</name>
        <dbReference type="ChEBI" id="CHEBI:57692"/>
    </ligand>
</feature>